<dbReference type="GeneID" id="85436687"/>
<accession>A0AAD8QB37</accession>
<dbReference type="Proteomes" id="UP001230504">
    <property type="component" value="Unassembled WGS sequence"/>
</dbReference>
<sequence>MGGGGPCSVLLRPPRSAWRLVSLSLPHTAAAVNLRPSVCANTSGFWSLLSIVRPICLHWQQKPRGVANPRTLLGSETCSGTCMTYQAPLRTANLAGERPMPSCRRSVSAMRLFIPGARGYMCAL</sequence>
<protein>
    <submittedName>
        <fullName evidence="1">Uncharacterized protein</fullName>
    </submittedName>
</protein>
<organism evidence="1 2">
    <name type="scientific">Colletotrichum navitas</name>
    <dbReference type="NCBI Taxonomy" id="681940"/>
    <lineage>
        <taxon>Eukaryota</taxon>
        <taxon>Fungi</taxon>
        <taxon>Dikarya</taxon>
        <taxon>Ascomycota</taxon>
        <taxon>Pezizomycotina</taxon>
        <taxon>Sordariomycetes</taxon>
        <taxon>Hypocreomycetidae</taxon>
        <taxon>Glomerellales</taxon>
        <taxon>Glomerellaceae</taxon>
        <taxon>Colletotrichum</taxon>
        <taxon>Colletotrichum graminicola species complex</taxon>
    </lineage>
</organism>
<gene>
    <name evidence="1" type="ORF">LY79DRAFT_325245</name>
</gene>
<dbReference type="AlphaFoldDB" id="A0AAD8QB37"/>
<dbReference type="EMBL" id="JAHLJV010000006">
    <property type="protein sequence ID" value="KAK1598003.1"/>
    <property type="molecule type" value="Genomic_DNA"/>
</dbReference>
<reference evidence="1" key="1">
    <citation type="submission" date="2021-06" db="EMBL/GenBank/DDBJ databases">
        <title>Comparative genomics, transcriptomics and evolutionary studies reveal genomic signatures of adaptation to plant cell wall in hemibiotrophic fungi.</title>
        <authorList>
            <consortium name="DOE Joint Genome Institute"/>
            <person name="Baroncelli R."/>
            <person name="Diaz J.F."/>
            <person name="Benocci T."/>
            <person name="Peng M."/>
            <person name="Battaglia E."/>
            <person name="Haridas S."/>
            <person name="Andreopoulos W."/>
            <person name="Labutti K."/>
            <person name="Pangilinan J."/>
            <person name="Floch G.L."/>
            <person name="Makela M.R."/>
            <person name="Henrissat B."/>
            <person name="Grigoriev I.V."/>
            <person name="Crouch J.A."/>
            <person name="De Vries R.P."/>
            <person name="Sukno S.A."/>
            <person name="Thon M.R."/>
        </authorList>
    </citation>
    <scope>NUCLEOTIDE SEQUENCE</scope>
    <source>
        <strain evidence="1">CBS 125086</strain>
    </source>
</reference>
<evidence type="ECO:0000313" key="1">
    <source>
        <dbReference type="EMBL" id="KAK1598003.1"/>
    </source>
</evidence>
<dbReference type="RefSeq" id="XP_060418748.1">
    <property type="nucleotide sequence ID" value="XM_060552447.1"/>
</dbReference>
<comment type="caution">
    <text evidence="1">The sequence shown here is derived from an EMBL/GenBank/DDBJ whole genome shotgun (WGS) entry which is preliminary data.</text>
</comment>
<name>A0AAD8QB37_9PEZI</name>
<keyword evidence="2" id="KW-1185">Reference proteome</keyword>
<proteinExistence type="predicted"/>
<evidence type="ECO:0000313" key="2">
    <source>
        <dbReference type="Proteomes" id="UP001230504"/>
    </source>
</evidence>